<protein>
    <submittedName>
        <fullName evidence="2">Uncharacterized protein</fullName>
    </submittedName>
</protein>
<name>A0AA36IFZ2_9DINO</name>
<feature type="transmembrane region" description="Helical" evidence="1">
    <location>
        <begin position="35"/>
        <end position="56"/>
    </location>
</feature>
<keyword evidence="1" id="KW-0472">Membrane</keyword>
<keyword evidence="3" id="KW-1185">Reference proteome</keyword>
<keyword evidence="1" id="KW-1133">Transmembrane helix</keyword>
<keyword evidence="1" id="KW-0812">Transmembrane</keyword>
<organism evidence="2 3">
    <name type="scientific">Effrenium voratum</name>
    <dbReference type="NCBI Taxonomy" id="2562239"/>
    <lineage>
        <taxon>Eukaryota</taxon>
        <taxon>Sar</taxon>
        <taxon>Alveolata</taxon>
        <taxon>Dinophyceae</taxon>
        <taxon>Suessiales</taxon>
        <taxon>Symbiodiniaceae</taxon>
        <taxon>Effrenium</taxon>
    </lineage>
</organism>
<comment type="caution">
    <text evidence="2">The sequence shown here is derived from an EMBL/GenBank/DDBJ whole genome shotgun (WGS) entry which is preliminary data.</text>
</comment>
<gene>
    <name evidence="2" type="ORF">EVOR1521_LOCUS12508</name>
</gene>
<dbReference type="Proteomes" id="UP001178507">
    <property type="component" value="Unassembled WGS sequence"/>
</dbReference>
<dbReference type="EMBL" id="CAUJNA010001324">
    <property type="protein sequence ID" value="CAJ1386048.1"/>
    <property type="molecule type" value="Genomic_DNA"/>
</dbReference>
<reference evidence="2" key="1">
    <citation type="submission" date="2023-08" db="EMBL/GenBank/DDBJ databases">
        <authorList>
            <person name="Chen Y."/>
            <person name="Shah S."/>
            <person name="Dougan E. K."/>
            <person name="Thang M."/>
            <person name="Chan C."/>
        </authorList>
    </citation>
    <scope>NUCLEOTIDE SEQUENCE</scope>
</reference>
<evidence type="ECO:0000313" key="3">
    <source>
        <dbReference type="Proteomes" id="UP001178507"/>
    </source>
</evidence>
<proteinExistence type="predicted"/>
<accession>A0AA36IFZ2</accession>
<sequence length="87" mass="9709">MDMLSCESLGCKIATGDFRAETCALPTPKEFTWRSWAFVGLGLMAALAIALTCLYVRFPSVQRLVRWAERPSTRRKTAEMSSESSSE</sequence>
<evidence type="ECO:0000313" key="2">
    <source>
        <dbReference type="EMBL" id="CAJ1386048.1"/>
    </source>
</evidence>
<dbReference type="AlphaFoldDB" id="A0AA36IFZ2"/>
<evidence type="ECO:0000256" key="1">
    <source>
        <dbReference type="SAM" id="Phobius"/>
    </source>
</evidence>